<feature type="domain" description="ABC3 transporter permease C-terminal" evidence="9">
    <location>
        <begin position="678"/>
        <end position="798"/>
    </location>
</feature>
<evidence type="ECO:0000259" key="9">
    <source>
        <dbReference type="Pfam" id="PF02687"/>
    </source>
</evidence>
<evidence type="ECO:0000256" key="2">
    <source>
        <dbReference type="ARBA" id="ARBA00022475"/>
    </source>
</evidence>
<feature type="region of interest" description="Disordered" evidence="7">
    <location>
        <begin position="461"/>
        <end position="503"/>
    </location>
</feature>
<reference evidence="10 11" key="1">
    <citation type="journal article" date="2010" name="J. Bacteriol.">
        <title>Genome sequence of the milbemycin-producing bacterium Streptomyces bingchenggensis.</title>
        <authorList>
            <person name="Wang X.J."/>
            <person name="Yan Y.J."/>
            <person name="Zhang B."/>
            <person name="An J."/>
            <person name="Wang J.J."/>
            <person name="Tian J."/>
            <person name="Jiang L."/>
            <person name="Chen Y.H."/>
            <person name="Huang S.X."/>
            <person name="Yin M."/>
            <person name="Zhang J."/>
            <person name="Gao A.L."/>
            <person name="Liu C.X."/>
            <person name="Zhu Z.X."/>
            <person name="Xiang W.S."/>
        </authorList>
    </citation>
    <scope>NUCLEOTIDE SEQUENCE [LARGE SCALE GENOMIC DNA]</scope>
    <source>
        <strain evidence="10 11">BCW-1</strain>
    </source>
</reference>
<feature type="compositionally biased region" description="Gly residues" evidence="7">
    <location>
        <begin position="466"/>
        <end position="486"/>
    </location>
</feature>
<evidence type="ECO:0000256" key="5">
    <source>
        <dbReference type="ARBA" id="ARBA00023136"/>
    </source>
</evidence>
<feature type="transmembrane region" description="Helical" evidence="8">
    <location>
        <begin position="773"/>
        <end position="796"/>
    </location>
</feature>
<evidence type="ECO:0000313" key="11">
    <source>
        <dbReference type="Proteomes" id="UP000000377"/>
    </source>
</evidence>
<dbReference type="HOGENOM" id="CLU_360826_0_0_11"/>
<comment type="subcellular location">
    <subcellularLocation>
        <location evidence="1">Cell membrane</location>
        <topology evidence="1">Multi-pass membrane protein</topology>
    </subcellularLocation>
</comment>
<dbReference type="PANTHER" id="PTHR30572">
    <property type="entry name" value="MEMBRANE COMPONENT OF TRANSPORTER-RELATED"/>
    <property type="match status" value="1"/>
</dbReference>
<evidence type="ECO:0000256" key="4">
    <source>
        <dbReference type="ARBA" id="ARBA00022989"/>
    </source>
</evidence>
<dbReference type="InterPro" id="IPR050250">
    <property type="entry name" value="Macrolide_Exporter_MacB"/>
</dbReference>
<dbReference type="eggNOG" id="COG0577">
    <property type="taxonomic scope" value="Bacteria"/>
</dbReference>
<dbReference type="PANTHER" id="PTHR30572:SF4">
    <property type="entry name" value="ABC TRANSPORTER PERMEASE YTRF"/>
    <property type="match status" value="1"/>
</dbReference>
<keyword evidence="5 8" id="KW-0472">Membrane</keyword>
<feature type="domain" description="ABC3 transporter permease C-terminal" evidence="9">
    <location>
        <begin position="254"/>
        <end position="369"/>
    </location>
</feature>
<dbReference type="GO" id="GO:0005886">
    <property type="term" value="C:plasma membrane"/>
    <property type="evidence" value="ECO:0007669"/>
    <property type="project" value="UniProtKB-SubCell"/>
</dbReference>
<accession>D7CCH6</accession>
<dbReference type="GO" id="GO:0022857">
    <property type="term" value="F:transmembrane transporter activity"/>
    <property type="evidence" value="ECO:0007669"/>
    <property type="project" value="TreeGrafter"/>
</dbReference>
<feature type="transmembrane region" description="Helical" evidence="8">
    <location>
        <begin position="719"/>
        <end position="742"/>
    </location>
</feature>
<evidence type="ECO:0000256" key="8">
    <source>
        <dbReference type="SAM" id="Phobius"/>
    </source>
</evidence>
<dbReference type="RefSeq" id="WP_014178171.1">
    <property type="nucleotide sequence ID" value="NC_016582.1"/>
</dbReference>
<gene>
    <name evidence="10" type="ordered locus">SBI_05587</name>
</gene>
<dbReference type="InterPro" id="IPR003838">
    <property type="entry name" value="ABC3_permease_C"/>
</dbReference>
<feature type="transmembrane region" description="Helical" evidence="8">
    <location>
        <begin position="296"/>
        <end position="320"/>
    </location>
</feature>
<name>D7CCH6_STRBB</name>
<evidence type="ECO:0000256" key="3">
    <source>
        <dbReference type="ARBA" id="ARBA00022692"/>
    </source>
</evidence>
<proteinExistence type="inferred from homology"/>
<feature type="transmembrane region" description="Helical" evidence="8">
    <location>
        <begin position="247"/>
        <end position="275"/>
    </location>
</feature>
<dbReference type="EMBL" id="CP002047">
    <property type="protein sequence ID" value="ADI08707.1"/>
    <property type="molecule type" value="Genomic_DNA"/>
</dbReference>
<dbReference type="KEGG" id="sbh:SBI_05587"/>
<feature type="transmembrane region" description="Helical" evidence="8">
    <location>
        <begin position="340"/>
        <end position="362"/>
    </location>
</feature>
<dbReference type="Pfam" id="PF02687">
    <property type="entry name" value="FtsX"/>
    <property type="match status" value="2"/>
</dbReference>
<keyword evidence="3 8" id="KW-0812">Transmembrane</keyword>
<dbReference type="PATRIC" id="fig|749414.3.peg.5767"/>
<protein>
    <recommendedName>
        <fullName evidence="9">ABC3 transporter permease C-terminal domain-containing protein</fullName>
    </recommendedName>
</protein>
<evidence type="ECO:0000256" key="1">
    <source>
        <dbReference type="ARBA" id="ARBA00004651"/>
    </source>
</evidence>
<feature type="transmembrane region" description="Helical" evidence="8">
    <location>
        <begin position="674"/>
        <end position="698"/>
    </location>
</feature>
<dbReference type="Proteomes" id="UP000000377">
    <property type="component" value="Chromosome"/>
</dbReference>
<keyword evidence="11" id="KW-1185">Reference proteome</keyword>
<feature type="transmembrane region" description="Helical" evidence="8">
    <location>
        <begin position="417"/>
        <end position="439"/>
    </location>
</feature>
<keyword evidence="4 8" id="KW-1133">Transmembrane helix</keyword>
<evidence type="ECO:0000256" key="6">
    <source>
        <dbReference type="ARBA" id="ARBA00038076"/>
    </source>
</evidence>
<sequence length="807" mass="81275">MSALGRVVRSGVRRRRMQNAVIGLATTMAVTAAVLCASLLVASSAPFADAFAKQRGAHLSVRYDAAKATAAQLAGSADARGVTAAAGPFPTASVTPSLDGEKLVPMSVVGRADPGRDPVDRVTLTEGVWATRPGQIVLSHDAGVPPSPGLRLNFPDLPGEPTLTVVGVARSVSRTADAWVAPSQIAALTAPGARPGYQMLYRFAHADTGARIAAGRAAVTAAVPAGARIGDQSWLAVKREAEQETAVFVPFLVAFGVLGLIMAVVIVGNVVAGAVGGGLRRIGVLKALGFTPAQVVRAYMAQALIPAAFGTVVGVVAGVLLTRPVLSQAEEAYGAAGLTIASWVVVAVAAGALGLVAVTAWASAARAGRLRAVDALAVGRSARPSRGRAVVRLTGRLPLPRPLGLGLARPFARPARAAAMVAAVAFGAAAVTFAVGLAASLNRVQDAREHDRADVAVEANEAVLGPEGGPGPEGDPGSNGGPGPDNGSGPHRKGPGGPPRITADPAAITAAIKAQPGTRAYYATAATEVTIAGLSGTTDLHTFTGDATWSNYQKVSGRWFAKPGEAVVPTQFLAATGTRLGNTVALNHDGKTIRVRIVGEVFDPRNQGMNVLTDAATLAPASTPVDSYRITLKPGTDAAAYVTALNSALGSLDVTAHTGSSGGESEMILVLDALAALLTLMLVAVAGLGVLNAVVLDTRERVHDLGVHKALGMTPRQTVAMVLASVVVVGLAGGAVGVPAGLALHAAVVPAMGHSAGLTLPTSALDVYAPPELLLLGLGGLLIAAAGALLPAGWAARTRTATALRTE</sequence>
<evidence type="ECO:0000256" key="7">
    <source>
        <dbReference type="SAM" id="MobiDB-lite"/>
    </source>
</evidence>
<dbReference type="STRING" id="749414.SBI_05587"/>
<dbReference type="AlphaFoldDB" id="D7CCH6"/>
<evidence type="ECO:0000313" key="10">
    <source>
        <dbReference type="EMBL" id="ADI08707.1"/>
    </source>
</evidence>
<comment type="similarity">
    <text evidence="6">Belongs to the ABC-4 integral membrane protein family.</text>
</comment>
<organism evidence="10 11">
    <name type="scientific">Streptomyces bingchenggensis (strain BCW-1)</name>
    <dbReference type="NCBI Taxonomy" id="749414"/>
    <lineage>
        <taxon>Bacteria</taxon>
        <taxon>Bacillati</taxon>
        <taxon>Actinomycetota</taxon>
        <taxon>Actinomycetes</taxon>
        <taxon>Kitasatosporales</taxon>
        <taxon>Streptomycetaceae</taxon>
        <taxon>Streptomyces</taxon>
    </lineage>
</organism>
<keyword evidence="2" id="KW-1003">Cell membrane</keyword>